<evidence type="ECO:0000313" key="1">
    <source>
        <dbReference type="EMBL" id="KAK5979382.1"/>
    </source>
</evidence>
<dbReference type="EMBL" id="WIXE01008388">
    <property type="protein sequence ID" value="KAK5979382.1"/>
    <property type="molecule type" value="Genomic_DNA"/>
</dbReference>
<dbReference type="Proteomes" id="UP001331761">
    <property type="component" value="Unassembled WGS sequence"/>
</dbReference>
<sequence length="66" mass="7540">MAMDDAIHRLDIAAEITVAQIKIAVLLYSVKQCLSLDISNGYFYWFLAYMEVDMDAVHRVWVDGLS</sequence>
<comment type="caution">
    <text evidence="1">The sequence shown here is derived from an EMBL/GenBank/DDBJ whole genome shotgun (WGS) entry which is preliminary data.</text>
</comment>
<reference evidence="1 2" key="1">
    <citation type="submission" date="2019-10" db="EMBL/GenBank/DDBJ databases">
        <title>Assembly and Annotation for the nematode Trichostrongylus colubriformis.</title>
        <authorList>
            <person name="Martin J."/>
        </authorList>
    </citation>
    <scope>NUCLEOTIDE SEQUENCE [LARGE SCALE GENOMIC DNA]</scope>
    <source>
        <strain evidence="1">G859</strain>
        <tissue evidence="1">Whole worm</tissue>
    </source>
</reference>
<name>A0AAN8IRX8_TRICO</name>
<evidence type="ECO:0000313" key="2">
    <source>
        <dbReference type="Proteomes" id="UP001331761"/>
    </source>
</evidence>
<gene>
    <name evidence="1" type="ORF">GCK32_000619</name>
</gene>
<keyword evidence="2" id="KW-1185">Reference proteome</keyword>
<organism evidence="1 2">
    <name type="scientific">Trichostrongylus colubriformis</name>
    <name type="common">Black scour worm</name>
    <dbReference type="NCBI Taxonomy" id="6319"/>
    <lineage>
        <taxon>Eukaryota</taxon>
        <taxon>Metazoa</taxon>
        <taxon>Ecdysozoa</taxon>
        <taxon>Nematoda</taxon>
        <taxon>Chromadorea</taxon>
        <taxon>Rhabditida</taxon>
        <taxon>Rhabditina</taxon>
        <taxon>Rhabditomorpha</taxon>
        <taxon>Strongyloidea</taxon>
        <taxon>Trichostrongylidae</taxon>
        <taxon>Trichostrongylus</taxon>
    </lineage>
</organism>
<proteinExistence type="predicted"/>
<dbReference type="AlphaFoldDB" id="A0AAN8IRX8"/>
<protein>
    <submittedName>
        <fullName evidence="1">Uncharacterized protein</fullName>
    </submittedName>
</protein>
<accession>A0AAN8IRX8</accession>